<dbReference type="GO" id="GO:0016791">
    <property type="term" value="F:phosphatase activity"/>
    <property type="evidence" value="ECO:0007669"/>
    <property type="project" value="TreeGrafter"/>
</dbReference>
<gene>
    <name evidence="2" type="ORF">N7458_011909</name>
</gene>
<dbReference type="InterPro" id="IPR050275">
    <property type="entry name" value="PGM_Phosphatase"/>
</dbReference>
<dbReference type="AlphaFoldDB" id="A0AAD6BUW2"/>
<dbReference type="Pfam" id="PF00300">
    <property type="entry name" value="His_Phos_1"/>
    <property type="match status" value="1"/>
</dbReference>
<dbReference type="InterPro" id="IPR013078">
    <property type="entry name" value="His_Pase_superF_clade-1"/>
</dbReference>
<dbReference type="SMART" id="SM00855">
    <property type="entry name" value="PGAM"/>
    <property type="match status" value="1"/>
</dbReference>
<dbReference type="SUPFAM" id="SSF53254">
    <property type="entry name" value="Phosphoglycerate mutase-like"/>
    <property type="match status" value="1"/>
</dbReference>
<dbReference type="EMBL" id="JAPVEA010000009">
    <property type="protein sequence ID" value="KAJ5432753.1"/>
    <property type="molecule type" value="Genomic_DNA"/>
</dbReference>
<reference evidence="2" key="2">
    <citation type="journal article" date="2023" name="IMA Fungus">
        <title>Comparative genomic study of the Penicillium genus elucidates a diverse pangenome and 15 lateral gene transfer events.</title>
        <authorList>
            <person name="Petersen C."/>
            <person name="Sorensen T."/>
            <person name="Nielsen M.R."/>
            <person name="Sondergaard T.E."/>
            <person name="Sorensen J.L."/>
            <person name="Fitzpatrick D.A."/>
            <person name="Frisvad J.C."/>
            <person name="Nielsen K.L."/>
        </authorList>
    </citation>
    <scope>NUCLEOTIDE SEQUENCE</scope>
    <source>
        <strain evidence="2">IBT 16125</strain>
    </source>
</reference>
<dbReference type="CDD" id="cd07067">
    <property type="entry name" value="HP_PGM_like"/>
    <property type="match status" value="1"/>
</dbReference>
<name>A0AAD6BUW2_9EURO</name>
<feature type="chain" id="PRO_5042008294" evidence="1">
    <location>
        <begin position="20"/>
        <end position="362"/>
    </location>
</feature>
<evidence type="ECO:0000313" key="3">
    <source>
        <dbReference type="Proteomes" id="UP001213681"/>
    </source>
</evidence>
<organism evidence="2 3">
    <name type="scientific">Penicillium daleae</name>
    <dbReference type="NCBI Taxonomy" id="63821"/>
    <lineage>
        <taxon>Eukaryota</taxon>
        <taxon>Fungi</taxon>
        <taxon>Dikarya</taxon>
        <taxon>Ascomycota</taxon>
        <taxon>Pezizomycotina</taxon>
        <taxon>Eurotiomycetes</taxon>
        <taxon>Eurotiomycetidae</taxon>
        <taxon>Eurotiales</taxon>
        <taxon>Aspergillaceae</taxon>
        <taxon>Penicillium</taxon>
    </lineage>
</organism>
<dbReference type="PANTHER" id="PTHR48100">
    <property type="entry name" value="BROAD-SPECIFICITY PHOSPHATASE YOR283W-RELATED"/>
    <property type="match status" value="1"/>
</dbReference>
<comment type="caution">
    <text evidence="2">The sequence shown here is derived from an EMBL/GenBank/DDBJ whole genome shotgun (WGS) entry which is preliminary data.</text>
</comment>
<proteinExistence type="predicted"/>
<dbReference type="GeneID" id="81605534"/>
<dbReference type="Proteomes" id="UP001213681">
    <property type="component" value="Unassembled WGS sequence"/>
</dbReference>
<dbReference type="RefSeq" id="XP_056760045.1">
    <property type="nucleotide sequence ID" value="XM_056915291.1"/>
</dbReference>
<reference evidence="2" key="1">
    <citation type="submission" date="2022-12" db="EMBL/GenBank/DDBJ databases">
        <authorList>
            <person name="Petersen C."/>
        </authorList>
    </citation>
    <scope>NUCLEOTIDE SEQUENCE</scope>
    <source>
        <strain evidence="2">IBT 16125</strain>
    </source>
</reference>
<keyword evidence="1" id="KW-0732">Signal</keyword>
<sequence length="362" mass="39806">MKVSALTPALLGLVASVQAASSIEYSTVSGYFLQDETATDPSTFDYTAVNFGLINRTYPADQKLKHNGKDLTQWERFYNQVQELNKKAGKDVEYKVLFLGRHGEGYHNAAESFYGTPAWNCYWAELDGNSTATWSDAALTPNGVNQALIAHDFWQKEIKEQRIHTPDNYYVSPLTRTLQTANYTFTGLQLPHGSAPFKPVIKELLRESISIHTCDHRHSKTYIKDLFPSWRIEDGFAENDQLWNGVTEETSAAQDIRSTTVLGEIFFSSSGKDDTFVSVTSHSGEIGSILDVVGHRTFSLNTGAVIPVLVKAEKVETNARAVVTSATWTVNPHCTVPPVTSVSACVCPSSAAPVTTPLVTGF</sequence>
<evidence type="ECO:0000256" key="1">
    <source>
        <dbReference type="SAM" id="SignalP"/>
    </source>
</evidence>
<feature type="signal peptide" evidence="1">
    <location>
        <begin position="1"/>
        <end position="19"/>
    </location>
</feature>
<dbReference type="GO" id="GO:0005737">
    <property type="term" value="C:cytoplasm"/>
    <property type="evidence" value="ECO:0007669"/>
    <property type="project" value="TreeGrafter"/>
</dbReference>
<dbReference type="InterPro" id="IPR029033">
    <property type="entry name" value="His_PPase_superfam"/>
</dbReference>
<keyword evidence="3" id="KW-1185">Reference proteome</keyword>
<dbReference type="Gene3D" id="3.40.50.1240">
    <property type="entry name" value="Phosphoglycerate mutase-like"/>
    <property type="match status" value="1"/>
</dbReference>
<accession>A0AAD6BUW2</accession>
<dbReference type="PANTHER" id="PTHR48100:SF32">
    <property type="entry name" value="ANCHORED PROTEIN, PUTATIVE (AFU_ORTHOLOGUE AFUA_1G10590)-RELATED"/>
    <property type="match status" value="1"/>
</dbReference>
<evidence type="ECO:0000313" key="2">
    <source>
        <dbReference type="EMBL" id="KAJ5432753.1"/>
    </source>
</evidence>
<protein>
    <submittedName>
        <fullName evidence="2">Phosphoglycerate mutase</fullName>
    </submittedName>
</protein>